<reference evidence="1" key="1">
    <citation type="submission" date="2023-03" db="EMBL/GenBank/DDBJ databases">
        <title>Chromosome-level genomes of two armyworms, Mythimna separata and Mythimna loreyi, provide insights into the biosynthesis and reception of sex pheromones.</title>
        <authorList>
            <person name="Zhao H."/>
        </authorList>
    </citation>
    <scope>NUCLEOTIDE SEQUENCE</scope>
    <source>
        <strain evidence="1">BeijingLab</strain>
        <tissue evidence="1">Pupa</tissue>
    </source>
</reference>
<evidence type="ECO:0000313" key="2">
    <source>
        <dbReference type="Proteomes" id="UP001231518"/>
    </source>
</evidence>
<keyword evidence="2" id="KW-1185">Reference proteome</keyword>
<dbReference type="Proteomes" id="UP001231518">
    <property type="component" value="Chromosome 28"/>
</dbReference>
<accession>A0AAD7Y9M1</accession>
<name>A0AAD7Y9M1_MYTSE</name>
<sequence length="117" mass="14141">MIKKSFRFPTTLLYKQTQVLSVRKLYLLKITLLTHKDVLKLPVEDMARKRVFKLPIIPVNTEFAKRFSTYMKTIVYNNFTKILCLRNLSLREVKTKITKELMDWTYDRTELFIRHLL</sequence>
<dbReference type="AlphaFoldDB" id="A0AAD7Y9M1"/>
<comment type="caution">
    <text evidence="1">The sequence shown here is derived from an EMBL/GenBank/DDBJ whole genome shotgun (WGS) entry which is preliminary data.</text>
</comment>
<protein>
    <submittedName>
        <fullName evidence="1">Uncharacterized protein</fullName>
    </submittedName>
</protein>
<gene>
    <name evidence="1" type="ORF">PYW07_011400</name>
</gene>
<proteinExistence type="predicted"/>
<evidence type="ECO:0000313" key="1">
    <source>
        <dbReference type="EMBL" id="KAJ8707723.1"/>
    </source>
</evidence>
<dbReference type="EMBL" id="JARGEI010000027">
    <property type="protein sequence ID" value="KAJ8707723.1"/>
    <property type="molecule type" value="Genomic_DNA"/>
</dbReference>
<organism evidence="1 2">
    <name type="scientific">Mythimna separata</name>
    <name type="common">Oriental armyworm</name>
    <name type="synonym">Pseudaletia separata</name>
    <dbReference type="NCBI Taxonomy" id="271217"/>
    <lineage>
        <taxon>Eukaryota</taxon>
        <taxon>Metazoa</taxon>
        <taxon>Ecdysozoa</taxon>
        <taxon>Arthropoda</taxon>
        <taxon>Hexapoda</taxon>
        <taxon>Insecta</taxon>
        <taxon>Pterygota</taxon>
        <taxon>Neoptera</taxon>
        <taxon>Endopterygota</taxon>
        <taxon>Lepidoptera</taxon>
        <taxon>Glossata</taxon>
        <taxon>Ditrysia</taxon>
        <taxon>Noctuoidea</taxon>
        <taxon>Noctuidae</taxon>
        <taxon>Noctuinae</taxon>
        <taxon>Hadenini</taxon>
        <taxon>Mythimna</taxon>
    </lineage>
</organism>